<protein>
    <submittedName>
        <fullName evidence="2">Uncharacterized protein</fullName>
    </submittedName>
</protein>
<comment type="caution">
    <text evidence="2">The sequence shown here is derived from an EMBL/GenBank/DDBJ whole genome shotgun (WGS) entry which is preliminary data.</text>
</comment>
<proteinExistence type="predicted"/>
<evidence type="ECO:0000313" key="3">
    <source>
        <dbReference type="Proteomes" id="UP000799441"/>
    </source>
</evidence>
<sequence length="118" mass="12758">MDMDHRTRMLGGRAGRIILLGQHGSDDDGDIDMDERGEAEEEEDKDLEEQVKKGQANASENGPSTGTNSQRDQREGTPGPTSGKDNEPTDKVEEAKQQQATSSGDEPKMAAVADSEKK</sequence>
<keyword evidence="3" id="KW-1185">Reference proteome</keyword>
<evidence type="ECO:0000256" key="1">
    <source>
        <dbReference type="SAM" id="MobiDB-lite"/>
    </source>
</evidence>
<feature type="compositionally biased region" description="Acidic residues" evidence="1">
    <location>
        <begin position="27"/>
        <end position="47"/>
    </location>
</feature>
<dbReference type="EMBL" id="MU003831">
    <property type="protein sequence ID" value="KAF2718079.1"/>
    <property type="molecule type" value="Genomic_DNA"/>
</dbReference>
<evidence type="ECO:0000313" key="2">
    <source>
        <dbReference type="EMBL" id="KAF2718079.1"/>
    </source>
</evidence>
<organism evidence="2 3">
    <name type="scientific">Polychaeton citri CBS 116435</name>
    <dbReference type="NCBI Taxonomy" id="1314669"/>
    <lineage>
        <taxon>Eukaryota</taxon>
        <taxon>Fungi</taxon>
        <taxon>Dikarya</taxon>
        <taxon>Ascomycota</taxon>
        <taxon>Pezizomycotina</taxon>
        <taxon>Dothideomycetes</taxon>
        <taxon>Dothideomycetidae</taxon>
        <taxon>Capnodiales</taxon>
        <taxon>Capnodiaceae</taxon>
        <taxon>Polychaeton</taxon>
    </lineage>
</organism>
<feature type="compositionally biased region" description="Polar residues" evidence="1">
    <location>
        <begin position="56"/>
        <end position="70"/>
    </location>
</feature>
<reference evidence="2" key="1">
    <citation type="journal article" date="2020" name="Stud. Mycol.">
        <title>101 Dothideomycetes genomes: a test case for predicting lifestyles and emergence of pathogens.</title>
        <authorList>
            <person name="Haridas S."/>
            <person name="Albert R."/>
            <person name="Binder M."/>
            <person name="Bloem J."/>
            <person name="Labutti K."/>
            <person name="Salamov A."/>
            <person name="Andreopoulos B."/>
            <person name="Baker S."/>
            <person name="Barry K."/>
            <person name="Bills G."/>
            <person name="Bluhm B."/>
            <person name="Cannon C."/>
            <person name="Castanera R."/>
            <person name="Culley D."/>
            <person name="Daum C."/>
            <person name="Ezra D."/>
            <person name="Gonzalez J."/>
            <person name="Henrissat B."/>
            <person name="Kuo A."/>
            <person name="Liang C."/>
            <person name="Lipzen A."/>
            <person name="Lutzoni F."/>
            <person name="Magnuson J."/>
            <person name="Mondo S."/>
            <person name="Nolan M."/>
            <person name="Ohm R."/>
            <person name="Pangilinan J."/>
            <person name="Park H.-J."/>
            <person name="Ramirez L."/>
            <person name="Alfaro M."/>
            <person name="Sun H."/>
            <person name="Tritt A."/>
            <person name="Yoshinaga Y."/>
            <person name="Zwiers L.-H."/>
            <person name="Turgeon B."/>
            <person name="Goodwin S."/>
            <person name="Spatafora J."/>
            <person name="Crous P."/>
            <person name="Grigoriev I."/>
        </authorList>
    </citation>
    <scope>NUCLEOTIDE SEQUENCE</scope>
    <source>
        <strain evidence="2">CBS 116435</strain>
    </source>
</reference>
<dbReference type="AlphaFoldDB" id="A0A9P4UL31"/>
<feature type="region of interest" description="Disordered" evidence="1">
    <location>
        <begin position="19"/>
        <end position="118"/>
    </location>
</feature>
<feature type="compositionally biased region" description="Basic and acidic residues" evidence="1">
    <location>
        <begin position="84"/>
        <end position="96"/>
    </location>
</feature>
<dbReference type="Proteomes" id="UP000799441">
    <property type="component" value="Unassembled WGS sequence"/>
</dbReference>
<name>A0A9P4UL31_9PEZI</name>
<accession>A0A9P4UL31</accession>
<gene>
    <name evidence="2" type="ORF">K431DRAFT_288028</name>
</gene>